<sequence length="91" mass="10767">MNTKEIEKAINHITTLQVRLCHSENNLQYIKRLQALRHWLNTLDTLLDKQGKSQGEYAAVYKSYFQPCCGFSFYDRVYHSILAYQYGDKPF</sequence>
<dbReference type="Proteomes" id="UP000286075">
    <property type="component" value="Unassembled WGS sequence"/>
</dbReference>
<dbReference type="OrthoDB" id="1030249at2"/>
<evidence type="ECO:0000313" key="2">
    <source>
        <dbReference type="Proteomes" id="UP000286075"/>
    </source>
</evidence>
<gene>
    <name evidence="1" type="ORF">DXA68_14005</name>
</gene>
<organism evidence="1 2">
    <name type="scientific">Bacteroides stercorirosoris</name>
    <dbReference type="NCBI Taxonomy" id="871324"/>
    <lineage>
        <taxon>Bacteria</taxon>
        <taxon>Pseudomonadati</taxon>
        <taxon>Bacteroidota</taxon>
        <taxon>Bacteroidia</taxon>
        <taxon>Bacteroidales</taxon>
        <taxon>Bacteroidaceae</taxon>
        <taxon>Bacteroides</taxon>
    </lineage>
</organism>
<dbReference type="EMBL" id="QSCF01000022">
    <property type="protein sequence ID" value="RGX77852.1"/>
    <property type="molecule type" value="Genomic_DNA"/>
</dbReference>
<reference evidence="1 2" key="1">
    <citation type="submission" date="2018-08" db="EMBL/GenBank/DDBJ databases">
        <title>A genome reference for cultivated species of the human gut microbiota.</title>
        <authorList>
            <person name="Zou Y."/>
            <person name="Xue W."/>
            <person name="Luo G."/>
        </authorList>
    </citation>
    <scope>NUCLEOTIDE SEQUENCE [LARGE SCALE GENOMIC DNA]</scope>
    <source>
        <strain evidence="1 2">OF03-9BH</strain>
    </source>
</reference>
<evidence type="ECO:0000313" key="1">
    <source>
        <dbReference type="EMBL" id="RGX77852.1"/>
    </source>
</evidence>
<proteinExistence type="predicted"/>
<accession>A0A413H2X7</accession>
<comment type="caution">
    <text evidence="1">The sequence shown here is derived from an EMBL/GenBank/DDBJ whole genome shotgun (WGS) entry which is preliminary data.</text>
</comment>
<dbReference type="AlphaFoldDB" id="A0A413H2X7"/>
<protein>
    <submittedName>
        <fullName evidence="1">Uncharacterized protein</fullName>
    </submittedName>
</protein>
<dbReference type="RefSeq" id="WP_117987810.1">
    <property type="nucleotide sequence ID" value="NZ_CABMFG010000022.1"/>
</dbReference>
<name>A0A413H2X7_9BACE</name>